<protein>
    <submittedName>
        <fullName evidence="1">Uncharacterized protein</fullName>
    </submittedName>
</protein>
<dbReference type="Proteomes" id="UP000828941">
    <property type="component" value="Chromosome 14"/>
</dbReference>
<keyword evidence="2" id="KW-1185">Reference proteome</keyword>
<name>A0ACB9KDX6_BAUVA</name>
<proteinExistence type="predicted"/>
<evidence type="ECO:0000313" key="1">
    <source>
        <dbReference type="EMBL" id="KAI4295373.1"/>
    </source>
</evidence>
<accession>A0ACB9KDX6</accession>
<sequence length="184" mass="21331">MARKKIEIKKIENITARQVTFSKRRKGIFKKAQELSTLCDAEIALIVFSATGRLFQFASSSMESVIERHILRSEVHDKLDEPSTELQLMSRDYSTLNKLLEEKTQELRRLNGEELQELNLKELEKLEDLLKTCLSRVTKAKNESLLTEISTLRKKGGQLREENRRLKQVQILQPEQGQLYDASL</sequence>
<organism evidence="1 2">
    <name type="scientific">Bauhinia variegata</name>
    <name type="common">Purple orchid tree</name>
    <name type="synonym">Phanera variegata</name>
    <dbReference type="NCBI Taxonomy" id="167791"/>
    <lineage>
        <taxon>Eukaryota</taxon>
        <taxon>Viridiplantae</taxon>
        <taxon>Streptophyta</taxon>
        <taxon>Embryophyta</taxon>
        <taxon>Tracheophyta</taxon>
        <taxon>Spermatophyta</taxon>
        <taxon>Magnoliopsida</taxon>
        <taxon>eudicotyledons</taxon>
        <taxon>Gunneridae</taxon>
        <taxon>Pentapetalae</taxon>
        <taxon>rosids</taxon>
        <taxon>fabids</taxon>
        <taxon>Fabales</taxon>
        <taxon>Fabaceae</taxon>
        <taxon>Cercidoideae</taxon>
        <taxon>Cercideae</taxon>
        <taxon>Bauhiniinae</taxon>
        <taxon>Bauhinia</taxon>
    </lineage>
</organism>
<gene>
    <name evidence="1" type="ORF">L6164_035426</name>
</gene>
<dbReference type="EMBL" id="CM039439">
    <property type="protein sequence ID" value="KAI4295373.1"/>
    <property type="molecule type" value="Genomic_DNA"/>
</dbReference>
<reference evidence="1 2" key="1">
    <citation type="journal article" date="2022" name="DNA Res.">
        <title>Chromosomal-level genome assembly of the orchid tree Bauhinia variegata (Leguminosae; Cercidoideae) supports the allotetraploid origin hypothesis of Bauhinia.</title>
        <authorList>
            <person name="Zhong Y."/>
            <person name="Chen Y."/>
            <person name="Zheng D."/>
            <person name="Pang J."/>
            <person name="Liu Y."/>
            <person name="Luo S."/>
            <person name="Meng S."/>
            <person name="Qian L."/>
            <person name="Wei D."/>
            <person name="Dai S."/>
            <person name="Zhou R."/>
        </authorList>
    </citation>
    <scope>NUCLEOTIDE SEQUENCE [LARGE SCALE GENOMIC DNA]</scope>
    <source>
        <strain evidence="1">BV-YZ2020</strain>
    </source>
</reference>
<comment type="caution">
    <text evidence="1">The sequence shown here is derived from an EMBL/GenBank/DDBJ whole genome shotgun (WGS) entry which is preliminary data.</text>
</comment>
<evidence type="ECO:0000313" key="2">
    <source>
        <dbReference type="Proteomes" id="UP000828941"/>
    </source>
</evidence>